<evidence type="ECO:0000313" key="1">
    <source>
        <dbReference type="EMBL" id="AIX12354.1"/>
    </source>
</evidence>
<proteinExistence type="predicted"/>
<dbReference type="GeneID" id="24722973"/>
<protein>
    <submittedName>
        <fullName evidence="1">Uncharacterized protein</fullName>
    </submittedName>
</protein>
<dbReference type="KEGG" id="vg:24722973"/>
<reference evidence="1 2" key="1">
    <citation type="journal article" date="2015" name="Genome Announc.">
        <title>Complete Genome of Citrobacter freundii Siphophage Stevie.</title>
        <authorList>
            <person name="Shaw J.P."/>
            <person name="Aviles Medina C.A."/>
            <person name="Chen Y."/>
            <person name="Luna A.J."/>
            <person name="Hernandez A.C."/>
            <person name="Kuty Everett G.F."/>
        </authorList>
    </citation>
    <scope>NUCLEOTIDE SEQUENCE [LARGE SCALE GENOMIC DNA]</scope>
</reference>
<name>A0A0A0YPS5_9CAUD</name>
<keyword evidence="2" id="KW-1185">Reference proteome</keyword>
<accession>A0A0A0YPS5</accession>
<dbReference type="Proteomes" id="UP000030325">
    <property type="component" value="Segment"/>
</dbReference>
<evidence type="ECO:0000313" key="2">
    <source>
        <dbReference type="Proteomes" id="UP000030325"/>
    </source>
</evidence>
<gene>
    <name evidence="1" type="ORF">CPT_Stevie85</name>
</gene>
<dbReference type="EMBL" id="KM236241">
    <property type="protein sequence ID" value="AIX12354.1"/>
    <property type="molecule type" value="Genomic_DNA"/>
</dbReference>
<sequence length="42" mass="5063">MPEYIKPSQWCAQKQEEALERGDTDTALHYFEMFQLWKSRGL</sequence>
<dbReference type="RefSeq" id="YP_009148791.1">
    <property type="nucleotide sequence ID" value="NC_027350.1"/>
</dbReference>
<organism evidence="1 2">
    <name type="scientific">Citrobacter phage Stevie</name>
    <dbReference type="NCBI Taxonomy" id="2885922"/>
    <lineage>
        <taxon>Viruses</taxon>
        <taxon>Duplodnaviria</taxon>
        <taxon>Heunggongvirae</taxon>
        <taxon>Uroviricota</taxon>
        <taxon>Caudoviricetes</taxon>
        <taxon>Drexlerviridae</taxon>
        <taxon>Tempevirinae</taxon>
        <taxon>Tlsvirus</taxon>
        <taxon>Tlsvirus stevie</taxon>
    </lineage>
</organism>